<proteinExistence type="predicted"/>
<dbReference type="EMBL" id="CAMPGE010028209">
    <property type="protein sequence ID" value="CAI2385755.1"/>
    <property type="molecule type" value="Genomic_DNA"/>
</dbReference>
<gene>
    <name evidence="1" type="ORF">ECRASSUSDP1_LOCUS27338</name>
</gene>
<evidence type="ECO:0000313" key="1">
    <source>
        <dbReference type="EMBL" id="CAI2385755.1"/>
    </source>
</evidence>
<comment type="caution">
    <text evidence="1">The sequence shown here is derived from an EMBL/GenBank/DDBJ whole genome shotgun (WGS) entry which is preliminary data.</text>
</comment>
<organism evidence="1 2">
    <name type="scientific">Euplotes crassus</name>
    <dbReference type="NCBI Taxonomy" id="5936"/>
    <lineage>
        <taxon>Eukaryota</taxon>
        <taxon>Sar</taxon>
        <taxon>Alveolata</taxon>
        <taxon>Ciliophora</taxon>
        <taxon>Intramacronucleata</taxon>
        <taxon>Spirotrichea</taxon>
        <taxon>Hypotrichia</taxon>
        <taxon>Euplotida</taxon>
        <taxon>Euplotidae</taxon>
        <taxon>Moneuplotes</taxon>
    </lineage>
</organism>
<name>A0AAD1Y6L6_EUPCR</name>
<protein>
    <submittedName>
        <fullName evidence="1">Uncharacterized protein</fullName>
    </submittedName>
</protein>
<keyword evidence="2" id="KW-1185">Reference proteome</keyword>
<reference evidence="1" key="1">
    <citation type="submission" date="2023-07" db="EMBL/GenBank/DDBJ databases">
        <authorList>
            <consortium name="AG Swart"/>
            <person name="Singh M."/>
            <person name="Singh A."/>
            <person name="Seah K."/>
            <person name="Emmerich C."/>
        </authorList>
    </citation>
    <scope>NUCLEOTIDE SEQUENCE</scope>
    <source>
        <strain evidence="1">DP1</strain>
    </source>
</reference>
<dbReference type="Proteomes" id="UP001295684">
    <property type="component" value="Unassembled WGS sequence"/>
</dbReference>
<accession>A0AAD1Y6L6</accession>
<sequence>MGFYIERPKMLIIQCIVSFSHLCGKLPSVDPFQKQELLMCSPASDFFMIKHITVNLKFELNSCNFDTTSLDIKLVQFCASAALYSLSSKINLTTLSVISLTSSLIS</sequence>
<dbReference type="AlphaFoldDB" id="A0AAD1Y6L6"/>
<evidence type="ECO:0000313" key="2">
    <source>
        <dbReference type="Proteomes" id="UP001295684"/>
    </source>
</evidence>